<dbReference type="GO" id="GO:0005886">
    <property type="term" value="C:plasma membrane"/>
    <property type="evidence" value="ECO:0007669"/>
    <property type="project" value="TreeGrafter"/>
</dbReference>
<dbReference type="InterPro" id="IPR029058">
    <property type="entry name" value="AB_hydrolase_fold"/>
</dbReference>
<protein>
    <submittedName>
        <fullName evidence="7">COesterase domain-containing protein</fullName>
    </submittedName>
</protein>
<organism evidence="7">
    <name type="scientific">Haemonchus placei</name>
    <name type="common">Barber's pole worm</name>
    <dbReference type="NCBI Taxonomy" id="6290"/>
    <lineage>
        <taxon>Eukaryota</taxon>
        <taxon>Metazoa</taxon>
        <taxon>Ecdysozoa</taxon>
        <taxon>Nematoda</taxon>
        <taxon>Chromadorea</taxon>
        <taxon>Rhabditida</taxon>
        <taxon>Rhabditina</taxon>
        <taxon>Rhabditomorpha</taxon>
        <taxon>Strongyloidea</taxon>
        <taxon>Trichostrongylidae</taxon>
        <taxon>Haemonchus</taxon>
    </lineage>
</organism>
<dbReference type="PANTHER" id="PTHR43918">
    <property type="entry name" value="ACETYLCHOLINESTERASE"/>
    <property type="match status" value="1"/>
</dbReference>
<dbReference type="OrthoDB" id="19653at2759"/>
<dbReference type="Gene3D" id="3.40.50.1820">
    <property type="entry name" value="alpha/beta hydrolase"/>
    <property type="match status" value="1"/>
</dbReference>
<comment type="similarity">
    <text evidence="1">Belongs to the type-B carboxylesterase/lipase family.</text>
</comment>
<dbReference type="GO" id="GO:0003990">
    <property type="term" value="F:acetylcholinesterase activity"/>
    <property type="evidence" value="ECO:0007669"/>
    <property type="project" value="TreeGrafter"/>
</dbReference>
<dbReference type="SUPFAM" id="SSF53474">
    <property type="entry name" value="alpha/beta-Hydrolases"/>
    <property type="match status" value="1"/>
</dbReference>
<evidence type="ECO:0000256" key="2">
    <source>
        <dbReference type="ARBA" id="ARBA00022487"/>
    </source>
</evidence>
<dbReference type="Pfam" id="PF00135">
    <property type="entry name" value="COesterase"/>
    <property type="match status" value="1"/>
</dbReference>
<keyword evidence="6" id="KW-1185">Reference proteome</keyword>
<dbReference type="WBParaSite" id="HPLM_0000608801-mRNA-1">
    <property type="protein sequence ID" value="HPLM_0000608801-mRNA-1"/>
    <property type="gene ID" value="HPLM_0000608801"/>
</dbReference>
<dbReference type="GO" id="GO:0019695">
    <property type="term" value="P:choline metabolic process"/>
    <property type="evidence" value="ECO:0007669"/>
    <property type="project" value="TreeGrafter"/>
</dbReference>
<dbReference type="STRING" id="6290.A0A0N4W7H9"/>
<dbReference type="GO" id="GO:0006581">
    <property type="term" value="P:acetylcholine catabolic process"/>
    <property type="evidence" value="ECO:0007669"/>
    <property type="project" value="TreeGrafter"/>
</dbReference>
<reference evidence="7" key="1">
    <citation type="submission" date="2017-02" db="UniProtKB">
        <authorList>
            <consortium name="WormBaseParasite"/>
        </authorList>
    </citation>
    <scope>IDENTIFICATION</scope>
</reference>
<evidence type="ECO:0000259" key="4">
    <source>
        <dbReference type="Pfam" id="PF00135"/>
    </source>
</evidence>
<evidence type="ECO:0000256" key="1">
    <source>
        <dbReference type="ARBA" id="ARBA00005964"/>
    </source>
</evidence>
<evidence type="ECO:0000256" key="3">
    <source>
        <dbReference type="ARBA" id="ARBA00022801"/>
    </source>
</evidence>
<keyword evidence="2" id="KW-0719">Serine esterase</keyword>
<dbReference type="GO" id="GO:0005615">
    <property type="term" value="C:extracellular space"/>
    <property type="evidence" value="ECO:0007669"/>
    <property type="project" value="TreeGrafter"/>
</dbReference>
<accession>A0A0N4W7H9</accession>
<dbReference type="Proteomes" id="UP000268014">
    <property type="component" value="Unassembled WGS sequence"/>
</dbReference>
<dbReference type="EMBL" id="UZAF01016434">
    <property type="protein sequence ID" value="VDO27920.1"/>
    <property type="molecule type" value="Genomic_DNA"/>
</dbReference>
<dbReference type="InterPro" id="IPR050654">
    <property type="entry name" value="AChE-related_enzymes"/>
</dbReference>
<dbReference type="AlphaFoldDB" id="A0A0N4W7H9"/>
<evidence type="ECO:0000313" key="5">
    <source>
        <dbReference type="EMBL" id="VDO27920.1"/>
    </source>
</evidence>
<proteinExistence type="inferred from homology"/>
<evidence type="ECO:0000313" key="6">
    <source>
        <dbReference type="Proteomes" id="UP000268014"/>
    </source>
</evidence>
<name>A0A0N4W7H9_HAEPC</name>
<gene>
    <name evidence="5" type="ORF">HPLM_LOCUS6080</name>
</gene>
<dbReference type="InterPro" id="IPR002018">
    <property type="entry name" value="CarbesteraseB"/>
</dbReference>
<dbReference type="PANTHER" id="PTHR43918:SF12">
    <property type="entry name" value="ACETYLCHOLINESTERASE 1"/>
    <property type="match status" value="1"/>
</dbReference>
<reference evidence="5 6" key="2">
    <citation type="submission" date="2018-11" db="EMBL/GenBank/DDBJ databases">
        <authorList>
            <consortium name="Pathogen Informatics"/>
        </authorList>
    </citation>
    <scope>NUCLEOTIDE SEQUENCE [LARGE SCALE GENOMIC DNA]</scope>
    <source>
        <strain evidence="5 6">MHpl1</strain>
    </source>
</reference>
<evidence type="ECO:0000313" key="7">
    <source>
        <dbReference type="WBParaSite" id="HPLM_0000608801-mRNA-1"/>
    </source>
</evidence>
<sequence length="88" mass="9859">MHLMPSACLTAVYSKSWALELIHLHDGSPLFGEELVSPNGKHLTQFLGIPFAEPPIGKLRFQKPKIKMPWRIPLNATILPNSCIQVQD</sequence>
<keyword evidence="3" id="KW-0378">Hydrolase</keyword>
<feature type="domain" description="Carboxylesterase type B" evidence="4">
    <location>
        <begin position="29"/>
        <end position="87"/>
    </location>
</feature>